<gene>
    <name evidence="2" type="ORF">HNQ79_006732</name>
</gene>
<accession>A0A7X0LTF3</accession>
<name>A0A7X0LTF3_9ACTN</name>
<sequence>MASSCGARLSGMGRPEGIEAVLAAKFQVLLPHLDERQRRLAIGAEALSLGHGGIRIVAAAAGVREATVSRGAAELDSGQAPLGRVRHPGGGRKRAAELDSRLRPALLALVEPDERGDPMITTTAAADPALHGPKPQTDCRCGDRVAGRMGIRTRDPGGASWMPTSSPPSPNSASTGRARCLAPESGPAQRRANRAAEAPVAACSPRRVREGAVRRRDMYLRPHRAVRATLRI</sequence>
<keyword evidence="3" id="KW-1185">Reference proteome</keyword>
<dbReference type="EMBL" id="JACHEM010000047">
    <property type="protein sequence ID" value="MBB6440217.1"/>
    <property type="molecule type" value="Genomic_DNA"/>
</dbReference>
<proteinExistence type="predicted"/>
<comment type="caution">
    <text evidence="2">The sequence shown here is derived from an EMBL/GenBank/DDBJ whole genome shotgun (WGS) entry which is preliminary data.</text>
</comment>
<dbReference type="AlphaFoldDB" id="A0A7X0LTF3"/>
<protein>
    <submittedName>
        <fullName evidence="2">Uncharacterized protein</fullName>
    </submittedName>
</protein>
<organism evidence="2 3">
    <name type="scientific">Streptomyces candidus</name>
    <dbReference type="NCBI Taxonomy" id="67283"/>
    <lineage>
        <taxon>Bacteria</taxon>
        <taxon>Bacillati</taxon>
        <taxon>Actinomycetota</taxon>
        <taxon>Actinomycetes</taxon>
        <taxon>Kitasatosporales</taxon>
        <taxon>Streptomycetaceae</taxon>
        <taxon>Streptomyces</taxon>
    </lineage>
</organism>
<evidence type="ECO:0000313" key="3">
    <source>
        <dbReference type="Proteomes" id="UP000540423"/>
    </source>
</evidence>
<feature type="region of interest" description="Disordered" evidence="1">
    <location>
        <begin position="151"/>
        <end position="198"/>
    </location>
</feature>
<dbReference type="Proteomes" id="UP000540423">
    <property type="component" value="Unassembled WGS sequence"/>
</dbReference>
<evidence type="ECO:0000313" key="2">
    <source>
        <dbReference type="EMBL" id="MBB6440217.1"/>
    </source>
</evidence>
<evidence type="ECO:0000256" key="1">
    <source>
        <dbReference type="SAM" id="MobiDB-lite"/>
    </source>
</evidence>
<reference evidence="2 3" key="1">
    <citation type="submission" date="2020-08" db="EMBL/GenBank/DDBJ databases">
        <title>Genomic Encyclopedia of Type Strains, Phase IV (KMG-IV): sequencing the most valuable type-strain genomes for metagenomic binning, comparative biology and taxonomic classification.</title>
        <authorList>
            <person name="Goeker M."/>
        </authorList>
    </citation>
    <scope>NUCLEOTIDE SEQUENCE [LARGE SCALE GENOMIC DNA]</scope>
    <source>
        <strain evidence="2 3">DSM 40141</strain>
    </source>
</reference>